<dbReference type="Pfam" id="PF14905">
    <property type="entry name" value="OMP_b-brl_3"/>
    <property type="match status" value="1"/>
</dbReference>
<keyword evidence="4" id="KW-0732">Signal</keyword>
<gene>
    <name evidence="6" type="ORF">QRD02_01570</name>
</gene>
<reference evidence="6 7" key="1">
    <citation type="submission" date="2023-06" db="EMBL/GenBank/DDBJ databases">
        <authorList>
            <person name="Ye Y.-Q."/>
            <person name="Du Z.-J."/>
        </authorList>
    </citation>
    <scope>NUCLEOTIDE SEQUENCE [LARGE SCALE GENOMIC DNA]</scope>
    <source>
        <strain evidence="6 7">SDUM287046</strain>
    </source>
</reference>
<accession>A0ABT8DD13</accession>
<evidence type="ECO:0000256" key="2">
    <source>
        <dbReference type="ARBA" id="ARBA00023136"/>
    </source>
</evidence>
<keyword evidence="2" id="KW-0472">Membrane</keyword>
<keyword evidence="3" id="KW-0998">Cell outer membrane</keyword>
<sequence>MRRLFMFLLCLQGYLLMAQEFSVSGRVTDALNSPLSFVNVLVYEADAETLIKGTTTDEDGSFILKGMGAGSYRINFSYIGFEDYIEVVEISASKNLGNIHLKESSEMLDEAVVQTKLPTIRKSPGKLVFEVENSSLSVGNTIDLLKRTPGVIVMGESIQIKLAAPKIFINGKRVYLSSSEVYSLLQNTDASAIKSVEVITNPSAKYDADAAIVLNIITSKPISIGYKGSIDATYEQAIYPKYNLGTSHFYKNNWLNLYASYSFGERKEYKEDVNYIKYFLPDEVSTKSIWETKFSRNSESQNHNGKIVMDFSLNDRNTISLSSNVSITPKLAYENQGHSSILNPQRQLDSTITTLSYVDFDKKNLTLALDYNRVLNDKGATLAISGNYIFYDYLQHQSVSSDYFLANTDFIRNTSFNTSSKQHNNIFTGQADVSSELWGGTFDVGVKFSKIDTESILDFYNSFNNAVLYNSVLSDDFNYIENIYAEYINFEKEWEKWSMTAGVRGEYTDIDAISRSMGEVNSQNYFQLFPSASFHYSINDDNGIGISYSRKVQRPRYQSLNPFKYYITERNYLEGNPNLVPAIEDKITLSYDYKNKLFFELYFQNVENSLNNLVLQDNANSTLTGIESNMIRSYQYSFDVTYFNSLNSWWWLHVNTSSFYLATDFYALLSAQEKYKNDTFGQYIFLTNNFTLSKDRSLTADLTSVYISNFVYGNRSFKNQNYVNLSFKKNLWNKRASLTVGVDDIFNTLNDLASASEYYNQDNRFIAKQENRLFRIGFKYNFGNARLRDNSKKIETDEGERLGK</sequence>
<keyword evidence="7" id="KW-1185">Reference proteome</keyword>
<dbReference type="InterPro" id="IPR041700">
    <property type="entry name" value="OMP_b-brl_3"/>
</dbReference>
<keyword evidence="6" id="KW-0675">Receptor</keyword>
<feature type="chain" id="PRO_5045762129" evidence="4">
    <location>
        <begin position="19"/>
        <end position="804"/>
    </location>
</feature>
<dbReference type="EMBL" id="JAUGQQ010000001">
    <property type="protein sequence ID" value="MDN3723056.1"/>
    <property type="molecule type" value="Genomic_DNA"/>
</dbReference>
<organism evidence="6 7">
    <name type="scientific">Aequorivita aurantiaca</name>
    <dbReference type="NCBI Taxonomy" id="3053356"/>
    <lineage>
        <taxon>Bacteria</taxon>
        <taxon>Pseudomonadati</taxon>
        <taxon>Bacteroidota</taxon>
        <taxon>Flavobacteriia</taxon>
        <taxon>Flavobacteriales</taxon>
        <taxon>Flavobacteriaceae</taxon>
        <taxon>Aequorivita</taxon>
    </lineage>
</organism>
<dbReference type="Proteomes" id="UP001244787">
    <property type="component" value="Unassembled WGS sequence"/>
</dbReference>
<evidence type="ECO:0000256" key="3">
    <source>
        <dbReference type="ARBA" id="ARBA00023237"/>
    </source>
</evidence>
<dbReference type="InterPro" id="IPR036942">
    <property type="entry name" value="Beta-barrel_TonB_sf"/>
</dbReference>
<evidence type="ECO:0000256" key="4">
    <source>
        <dbReference type="SAM" id="SignalP"/>
    </source>
</evidence>
<dbReference type="Pfam" id="PF13715">
    <property type="entry name" value="CarbopepD_reg_2"/>
    <property type="match status" value="1"/>
</dbReference>
<dbReference type="SUPFAM" id="SSF56935">
    <property type="entry name" value="Porins"/>
    <property type="match status" value="1"/>
</dbReference>
<dbReference type="InterPro" id="IPR008969">
    <property type="entry name" value="CarboxyPept-like_regulatory"/>
</dbReference>
<evidence type="ECO:0000313" key="7">
    <source>
        <dbReference type="Proteomes" id="UP001244787"/>
    </source>
</evidence>
<dbReference type="SUPFAM" id="SSF49464">
    <property type="entry name" value="Carboxypeptidase regulatory domain-like"/>
    <property type="match status" value="1"/>
</dbReference>
<comment type="subcellular location">
    <subcellularLocation>
        <location evidence="1">Cell outer membrane</location>
    </subcellularLocation>
</comment>
<proteinExistence type="predicted"/>
<dbReference type="Gene3D" id="2.60.40.1120">
    <property type="entry name" value="Carboxypeptidase-like, regulatory domain"/>
    <property type="match status" value="1"/>
</dbReference>
<feature type="signal peptide" evidence="4">
    <location>
        <begin position="1"/>
        <end position="18"/>
    </location>
</feature>
<evidence type="ECO:0000256" key="1">
    <source>
        <dbReference type="ARBA" id="ARBA00004442"/>
    </source>
</evidence>
<evidence type="ECO:0000259" key="5">
    <source>
        <dbReference type="Pfam" id="PF14905"/>
    </source>
</evidence>
<evidence type="ECO:0000313" key="6">
    <source>
        <dbReference type="EMBL" id="MDN3723056.1"/>
    </source>
</evidence>
<dbReference type="RefSeq" id="WP_290253134.1">
    <property type="nucleotide sequence ID" value="NZ_JAUGQQ010000001.1"/>
</dbReference>
<feature type="domain" description="Outer membrane protein beta-barrel" evidence="5">
    <location>
        <begin position="375"/>
        <end position="780"/>
    </location>
</feature>
<dbReference type="Gene3D" id="2.40.170.20">
    <property type="entry name" value="TonB-dependent receptor, beta-barrel domain"/>
    <property type="match status" value="1"/>
</dbReference>
<comment type="caution">
    <text evidence="6">The sequence shown here is derived from an EMBL/GenBank/DDBJ whole genome shotgun (WGS) entry which is preliminary data.</text>
</comment>
<protein>
    <submittedName>
        <fullName evidence="6">TonB-dependent receptor</fullName>
    </submittedName>
</protein>
<name>A0ABT8DD13_9FLAO</name>